<dbReference type="SUPFAM" id="SSF56436">
    <property type="entry name" value="C-type lectin-like"/>
    <property type="match status" value="1"/>
</dbReference>
<dbReference type="EMBL" id="CP031844">
    <property type="protein sequence ID" value="QEE11958.1"/>
    <property type="molecule type" value="Genomic_DNA"/>
</dbReference>
<organism evidence="3 4">
    <name type="scientific">Bartonella krasnovii</name>
    <dbReference type="NCBI Taxonomy" id="2267275"/>
    <lineage>
        <taxon>Bacteria</taxon>
        <taxon>Pseudomonadati</taxon>
        <taxon>Pseudomonadota</taxon>
        <taxon>Alphaproteobacteria</taxon>
        <taxon>Hyphomicrobiales</taxon>
        <taxon>Bartonellaceae</taxon>
        <taxon>Bartonella</taxon>
    </lineage>
</organism>
<dbReference type="Pfam" id="PF21916">
    <property type="entry name" value="mtd_2nd"/>
    <property type="match status" value="1"/>
</dbReference>
<evidence type="ECO:0000313" key="4">
    <source>
        <dbReference type="Proteomes" id="UP000321311"/>
    </source>
</evidence>
<evidence type="ECO:0000256" key="1">
    <source>
        <dbReference type="SAM" id="MobiDB-lite"/>
    </source>
</evidence>
<name>A0A5B9D0F0_9HYPH</name>
<dbReference type="Proteomes" id="UP000321311">
    <property type="component" value="Chromosome"/>
</dbReference>
<dbReference type="Gene3D" id="3.90.1580.10">
    <property type="entry name" value="paralog of FGE (formylglycine-generating enzyme)"/>
    <property type="match status" value="1"/>
</dbReference>
<evidence type="ECO:0000313" key="3">
    <source>
        <dbReference type="EMBL" id="QEE11958.1"/>
    </source>
</evidence>
<protein>
    <recommendedName>
        <fullName evidence="2">Major tropism determinant second domain-containing protein</fullName>
    </recommendedName>
</protein>
<accession>A0A5B9D0F0</accession>
<dbReference type="OrthoDB" id="9770334at2"/>
<feature type="region of interest" description="Disordered" evidence="1">
    <location>
        <begin position="167"/>
        <end position="186"/>
    </location>
</feature>
<feature type="domain" description="Major tropism determinant second" evidence="2">
    <location>
        <begin position="10"/>
        <end position="89"/>
    </location>
</feature>
<dbReference type="SUPFAM" id="SSF141658">
    <property type="entry name" value="Bacteriophage trimeric proteins domain"/>
    <property type="match status" value="1"/>
</dbReference>
<dbReference type="InterPro" id="IPR054114">
    <property type="entry name" value="Mtd_2nd"/>
</dbReference>
<dbReference type="Gene3D" id="2.80.20.10">
    <property type="entry name" value="Tail fiber receptor-binding protein"/>
    <property type="match status" value="1"/>
</dbReference>
<proteinExistence type="predicted"/>
<dbReference type="KEGG" id="barn:D1092_02835"/>
<sequence length="267" mass="29512">MRYPNDKRIDIPQILSPGKDYYLYLAYDAGKNQEKFVLSVNATYPDGYTANNSRKIGGFHALCADVGTISGHPLSGYRAGDILPNSVWCLNHRPHSSPEGMVYDPSTDMWVDIYLQSGIGENTKSVYRTNITTNRSYTDHATDMARVKKSLLSDEAFASAMYGSNDKRSIQGKKAPSPKHSGGHKDTANRRMISYIGCEDGCGYIWQFLSGSIFFSTKDDVGTKAMVAGGTWNNEEESHRFSRGSIAINGGNEQVSARGCSRSRRFV</sequence>
<gene>
    <name evidence="3" type="ORF">D1092_02835</name>
</gene>
<dbReference type="AlphaFoldDB" id="A0A5B9D0F0"/>
<reference evidence="4" key="1">
    <citation type="submission" date="2019-07" db="EMBL/GenBank/DDBJ databases">
        <title>Bartonella kosoyii sp. nov. and Bartonella krasnovii sp. nov., two novel members of the Bartonella elizabethae complex sensu lato, isolated from black rats and wild desert rodent-fleas.</title>
        <authorList>
            <person name="Gutierrez R."/>
            <person name="Shalit T."/>
            <person name="Markus B."/>
            <person name="Yuan C."/>
            <person name="Nachum-Biala Y."/>
            <person name="Elad D."/>
            <person name="Harrus S."/>
        </authorList>
    </citation>
    <scope>NUCLEOTIDE SEQUENCE [LARGE SCALE GENOMIC DNA]</scope>
    <source>
        <strain evidence="4">OE 1-1</strain>
    </source>
</reference>
<dbReference type="InterPro" id="IPR042095">
    <property type="entry name" value="SUMF_sf"/>
</dbReference>
<dbReference type="InterPro" id="IPR016187">
    <property type="entry name" value="CTDL_fold"/>
</dbReference>
<evidence type="ECO:0000259" key="2">
    <source>
        <dbReference type="Pfam" id="PF21916"/>
    </source>
</evidence>